<feature type="compositionally biased region" description="Polar residues" evidence="1">
    <location>
        <begin position="128"/>
        <end position="142"/>
    </location>
</feature>
<name>A0AAV7USQ8_PLEWA</name>
<feature type="region of interest" description="Disordered" evidence="1">
    <location>
        <begin position="57"/>
        <end position="142"/>
    </location>
</feature>
<keyword evidence="3" id="KW-1185">Reference proteome</keyword>
<dbReference type="AlphaFoldDB" id="A0AAV7USQ8"/>
<organism evidence="2 3">
    <name type="scientific">Pleurodeles waltl</name>
    <name type="common">Iberian ribbed newt</name>
    <dbReference type="NCBI Taxonomy" id="8319"/>
    <lineage>
        <taxon>Eukaryota</taxon>
        <taxon>Metazoa</taxon>
        <taxon>Chordata</taxon>
        <taxon>Craniata</taxon>
        <taxon>Vertebrata</taxon>
        <taxon>Euteleostomi</taxon>
        <taxon>Amphibia</taxon>
        <taxon>Batrachia</taxon>
        <taxon>Caudata</taxon>
        <taxon>Salamandroidea</taxon>
        <taxon>Salamandridae</taxon>
        <taxon>Pleurodelinae</taxon>
        <taxon>Pleurodeles</taxon>
    </lineage>
</organism>
<feature type="compositionally biased region" description="Low complexity" evidence="1">
    <location>
        <begin position="57"/>
        <end position="70"/>
    </location>
</feature>
<evidence type="ECO:0000256" key="1">
    <source>
        <dbReference type="SAM" id="MobiDB-lite"/>
    </source>
</evidence>
<comment type="caution">
    <text evidence="2">The sequence shown here is derived from an EMBL/GenBank/DDBJ whole genome shotgun (WGS) entry which is preliminary data.</text>
</comment>
<evidence type="ECO:0000313" key="2">
    <source>
        <dbReference type="EMBL" id="KAJ1190652.1"/>
    </source>
</evidence>
<proteinExistence type="predicted"/>
<gene>
    <name evidence="2" type="ORF">NDU88_007390</name>
</gene>
<evidence type="ECO:0000313" key="3">
    <source>
        <dbReference type="Proteomes" id="UP001066276"/>
    </source>
</evidence>
<accession>A0AAV7USQ8</accession>
<dbReference type="Proteomes" id="UP001066276">
    <property type="component" value="Chromosome 3_1"/>
</dbReference>
<dbReference type="EMBL" id="JANPWB010000005">
    <property type="protein sequence ID" value="KAJ1190652.1"/>
    <property type="molecule type" value="Genomic_DNA"/>
</dbReference>
<reference evidence="2" key="1">
    <citation type="journal article" date="2022" name="bioRxiv">
        <title>Sequencing and chromosome-scale assembly of the giantPleurodeles waltlgenome.</title>
        <authorList>
            <person name="Brown T."/>
            <person name="Elewa A."/>
            <person name="Iarovenko S."/>
            <person name="Subramanian E."/>
            <person name="Araus A.J."/>
            <person name="Petzold A."/>
            <person name="Susuki M."/>
            <person name="Suzuki K.-i.T."/>
            <person name="Hayashi T."/>
            <person name="Toyoda A."/>
            <person name="Oliveira C."/>
            <person name="Osipova E."/>
            <person name="Leigh N.D."/>
            <person name="Simon A."/>
            <person name="Yun M.H."/>
        </authorList>
    </citation>
    <scope>NUCLEOTIDE SEQUENCE</scope>
    <source>
        <strain evidence="2">20211129_DDA</strain>
        <tissue evidence="2">Liver</tissue>
    </source>
</reference>
<protein>
    <submittedName>
        <fullName evidence="2">Uncharacterized protein</fullName>
    </submittedName>
</protein>
<feature type="compositionally biased region" description="Basic residues" evidence="1">
    <location>
        <begin position="86"/>
        <end position="99"/>
    </location>
</feature>
<sequence>MCLRSRGGPIGSRAAPVSPILDEAPLQGRPQRVHRCPRRIAGSHCPSPGLGRLCRRPQAAPAAARFPTRGRGFKGEEGPQASTRSGRSRSGRNVPRVRRGGYEAEVQLEPTQKTSAGVPRKVKHTSMPLKTSQRSVEAIQHQ</sequence>
<feature type="region of interest" description="Disordered" evidence="1">
    <location>
        <begin position="1"/>
        <end position="34"/>
    </location>
</feature>